<name>A0A2A2EH24_9BIFI</name>
<sequence length="502" mass="52749">MTRYVTSSVHGGSFGVADDGAYLHAHRTLASQHDVLTACAARWTRTACALSSRRMDVSVRFPATALPTSTPSMHAPDGDADMLMHRIACAVDACNDVGVMVRRLADECGRLADLVARAWGIYNAAESRNRARTTKVVQLLAKADPLAMSVIGLGMGLFGAGYGYATEGTFGVAHMSHATSWMQEGLLAGIGDRMSGASPLDTIMRNGSGVAAAAGRITAISAPANDLVQGSRLTIRQVHALTAPVGYADNTATALHDLRGLGRANADTARSGLSYATIAISRYARADGTNAWLVTIPGTDGQADSPLGWEQNVELMSDDATERAHADSARFVAEAMRRAGVACGDPVALIGHSQGGIIAATIASDYTDEFTVGHVVTAGSPIANHPVAKGTWVTSVEMDDELVAALDGAANPEQGRWLTVRGSLAHEDDDRLLASSAVDIAEGPSGLTHDLAYHEAAYASAAQLGTPALERHDDHFRRTIAGEYQGTSYWQGRIGDRGDEDR</sequence>
<dbReference type="InterPro" id="IPR029058">
    <property type="entry name" value="AB_hydrolase_fold"/>
</dbReference>
<evidence type="ECO:0000313" key="2">
    <source>
        <dbReference type="Proteomes" id="UP000218399"/>
    </source>
</evidence>
<organism evidence="1 2">
    <name type="scientific">Bifidobacterium criceti</name>
    <dbReference type="NCBI Taxonomy" id="1960969"/>
    <lineage>
        <taxon>Bacteria</taxon>
        <taxon>Bacillati</taxon>
        <taxon>Actinomycetota</taxon>
        <taxon>Actinomycetes</taxon>
        <taxon>Bifidobacteriales</taxon>
        <taxon>Bifidobacteriaceae</taxon>
        <taxon>Bifidobacterium</taxon>
    </lineage>
</organism>
<accession>A0A2A2EH24</accession>
<keyword evidence="2" id="KW-1185">Reference proteome</keyword>
<keyword evidence="1" id="KW-0378">Hydrolase</keyword>
<dbReference type="SUPFAM" id="SSF53474">
    <property type="entry name" value="alpha/beta-Hydrolases"/>
    <property type="match status" value="1"/>
</dbReference>
<dbReference type="AlphaFoldDB" id="A0A2A2EH24"/>
<dbReference type="OrthoDB" id="5095936at2"/>
<dbReference type="Proteomes" id="UP000218399">
    <property type="component" value="Unassembled WGS sequence"/>
</dbReference>
<dbReference type="EMBL" id="MVOH01000006">
    <property type="protein sequence ID" value="PAU68198.1"/>
    <property type="molecule type" value="Genomic_DNA"/>
</dbReference>
<evidence type="ECO:0000313" key="1">
    <source>
        <dbReference type="EMBL" id="PAU68198.1"/>
    </source>
</evidence>
<comment type="caution">
    <text evidence="1">The sequence shown here is derived from an EMBL/GenBank/DDBJ whole genome shotgun (WGS) entry which is preliminary data.</text>
</comment>
<proteinExistence type="predicted"/>
<protein>
    <submittedName>
        <fullName evidence="1">Alpha/beta hydrolase</fullName>
    </submittedName>
</protein>
<dbReference type="GO" id="GO:0016787">
    <property type="term" value="F:hydrolase activity"/>
    <property type="evidence" value="ECO:0007669"/>
    <property type="project" value="UniProtKB-KW"/>
</dbReference>
<reference evidence="1 2" key="1">
    <citation type="journal article" date="2017" name="ISME J.">
        <title>Unveiling bifidobacterial biogeography across the mammalian branch of the tree of life.</title>
        <authorList>
            <person name="Milani C."/>
            <person name="Mangifesta M."/>
            <person name="Mancabelli L."/>
            <person name="Lugli G.A."/>
            <person name="James K."/>
            <person name="Duranti S."/>
            <person name="Turroni F."/>
            <person name="Ferrario C."/>
            <person name="Ossiprandi M.C."/>
            <person name="van Sinderen D."/>
            <person name="Ventura M."/>
        </authorList>
    </citation>
    <scope>NUCLEOTIDE SEQUENCE [LARGE SCALE GENOMIC DNA]</scope>
    <source>
        <strain evidence="2">Ham19E</strain>
    </source>
</reference>
<gene>
    <name evidence="1" type="ORF">B1526_0383</name>
</gene>
<dbReference type="Gene3D" id="3.40.50.1820">
    <property type="entry name" value="alpha/beta hydrolase"/>
    <property type="match status" value="1"/>
</dbReference>